<dbReference type="AlphaFoldDB" id="A0A6U1KVM5"/>
<evidence type="ECO:0000313" key="2">
    <source>
        <dbReference type="EMBL" id="CAD9223808.1"/>
    </source>
</evidence>
<keyword evidence="1" id="KW-1133">Transmembrane helix</keyword>
<organism evidence="3">
    <name type="scientific">Tetraselmis chuii</name>
    <dbReference type="NCBI Taxonomy" id="63592"/>
    <lineage>
        <taxon>Eukaryota</taxon>
        <taxon>Viridiplantae</taxon>
        <taxon>Chlorophyta</taxon>
        <taxon>core chlorophytes</taxon>
        <taxon>Chlorodendrophyceae</taxon>
        <taxon>Chlorodendrales</taxon>
        <taxon>Chlorodendraceae</taxon>
        <taxon>Tetraselmis</taxon>
    </lineage>
</organism>
<name>A0A6U1KVM5_9CHLO</name>
<evidence type="ECO:0000313" key="3">
    <source>
        <dbReference type="EMBL" id="CAD9223810.1"/>
    </source>
</evidence>
<sequence length="178" mass="18995">MMSVSGRRLLAAGKTRSPLSCFRIETYLFVMCSSALFVVSNGQDDNMKCLDELASAHDAIMYISIALAVVFALLLLVGLSNNNSSQKSLIGGLQLLVCVISGVMAILLHKDIDGFTCFETLEALLQFAAVFGEEEADRVLLVHKAAKYCAITSCVGAGVSAIHNFAKLGTNANRISTL</sequence>
<dbReference type="EMBL" id="HBGG01040753">
    <property type="protein sequence ID" value="CAD9223810.1"/>
    <property type="molecule type" value="Transcribed_RNA"/>
</dbReference>
<keyword evidence="1" id="KW-0812">Transmembrane</keyword>
<keyword evidence="1" id="KW-0472">Membrane</keyword>
<feature type="transmembrane region" description="Helical" evidence="1">
    <location>
        <begin position="59"/>
        <end position="77"/>
    </location>
</feature>
<evidence type="ECO:0000256" key="1">
    <source>
        <dbReference type="SAM" id="Phobius"/>
    </source>
</evidence>
<feature type="transmembrane region" description="Helical" evidence="1">
    <location>
        <begin position="89"/>
        <end position="108"/>
    </location>
</feature>
<proteinExistence type="predicted"/>
<reference evidence="3" key="1">
    <citation type="submission" date="2021-01" db="EMBL/GenBank/DDBJ databases">
        <authorList>
            <person name="Corre E."/>
            <person name="Pelletier E."/>
            <person name="Niang G."/>
            <person name="Scheremetjew M."/>
            <person name="Finn R."/>
            <person name="Kale V."/>
            <person name="Holt S."/>
            <person name="Cochrane G."/>
            <person name="Meng A."/>
            <person name="Brown T."/>
            <person name="Cohen L."/>
        </authorList>
    </citation>
    <scope>NUCLEOTIDE SEQUENCE</scope>
    <source>
        <strain evidence="3">PLY429</strain>
    </source>
</reference>
<gene>
    <name evidence="2" type="ORF">TCHU04912_LOCUS21024</name>
    <name evidence="3" type="ORF">TCHU04912_LOCUS21025</name>
</gene>
<dbReference type="EMBL" id="HBGG01040752">
    <property type="protein sequence ID" value="CAD9223808.1"/>
    <property type="molecule type" value="Transcribed_RNA"/>
</dbReference>
<feature type="transmembrane region" description="Helical" evidence="1">
    <location>
        <begin position="21"/>
        <end position="39"/>
    </location>
</feature>
<accession>A0A6U1KVM5</accession>
<protein>
    <submittedName>
        <fullName evidence="3">Uncharacterized protein</fullName>
    </submittedName>
</protein>